<comment type="caution">
    <text evidence="1">The sequence shown here is derived from an EMBL/GenBank/DDBJ whole genome shotgun (WGS) entry which is preliminary data.</text>
</comment>
<keyword evidence="2" id="KW-1185">Reference proteome</keyword>
<name>A0ACC2PS79_9HYME</name>
<proteinExistence type="predicted"/>
<evidence type="ECO:0000313" key="1">
    <source>
        <dbReference type="EMBL" id="KAJ8686376.1"/>
    </source>
</evidence>
<dbReference type="Proteomes" id="UP001239111">
    <property type="component" value="Chromosome 1"/>
</dbReference>
<gene>
    <name evidence="1" type="ORF">QAD02_022170</name>
</gene>
<dbReference type="EMBL" id="CM056741">
    <property type="protein sequence ID" value="KAJ8686376.1"/>
    <property type="molecule type" value="Genomic_DNA"/>
</dbReference>
<protein>
    <submittedName>
        <fullName evidence="1">Uncharacterized protein</fullName>
    </submittedName>
</protein>
<organism evidence="1 2">
    <name type="scientific">Eretmocerus hayati</name>
    <dbReference type="NCBI Taxonomy" id="131215"/>
    <lineage>
        <taxon>Eukaryota</taxon>
        <taxon>Metazoa</taxon>
        <taxon>Ecdysozoa</taxon>
        <taxon>Arthropoda</taxon>
        <taxon>Hexapoda</taxon>
        <taxon>Insecta</taxon>
        <taxon>Pterygota</taxon>
        <taxon>Neoptera</taxon>
        <taxon>Endopterygota</taxon>
        <taxon>Hymenoptera</taxon>
        <taxon>Apocrita</taxon>
        <taxon>Proctotrupomorpha</taxon>
        <taxon>Chalcidoidea</taxon>
        <taxon>Aphelinidae</taxon>
        <taxon>Aphelininae</taxon>
        <taxon>Eretmocerus</taxon>
    </lineage>
</organism>
<evidence type="ECO:0000313" key="2">
    <source>
        <dbReference type="Proteomes" id="UP001239111"/>
    </source>
</evidence>
<reference evidence="1" key="1">
    <citation type="submission" date="2023-04" db="EMBL/GenBank/DDBJ databases">
        <title>A chromosome-level genome assembly of the parasitoid wasp Eretmocerus hayati.</title>
        <authorList>
            <person name="Zhong Y."/>
            <person name="Liu S."/>
            <person name="Liu Y."/>
        </authorList>
    </citation>
    <scope>NUCLEOTIDE SEQUENCE</scope>
    <source>
        <strain evidence="1">ZJU_SS_LIU_2023</strain>
    </source>
</reference>
<accession>A0ACC2PS79</accession>
<sequence>MRTEQSFIVITQNRNSSAFSLQAQHRIEQLKKATDRIQREIEEVTEREHELRNVGSIKTISDETVDYKVRRMPQALACSAGRLKRTTSTPQILESTSPPPPPSSSSTTSSTLGNVGLRQTSTNGSNYTKNRIVRMSNGVISTTRSTPQPLRFANTPSQKGLMHRFLATRGKLMLSPPGMGLQTTTPKFKNGMHDSRARITPSLTAPLTTTTTTAGAAVITLNPDSVKALNALLVMQQHQMSKRNQNPDTEEMLMVHQANMRKQPPSRNGYVPVEQKIQRELNEMRERERELRLMRSQMLAKSQPNLAELVNDNNSDIYESTSSMRSGTSTNCLNEDDTAERELVEKHKPHPRRRSNLIAQWESLIAKNEASEHGYENANTV</sequence>